<evidence type="ECO:0000313" key="1">
    <source>
        <dbReference type="EMBL" id="RIB02287.1"/>
    </source>
</evidence>
<organism evidence="1 2">
    <name type="scientific">Gigaspora rosea</name>
    <dbReference type="NCBI Taxonomy" id="44941"/>
    <lineage>
        <taxon>Eukaryota</taxon>
        <taxon>Fungi</taxon>
        <taxon>Fungi incertae sedis</taxon>
        <taxon>Mucoromycota</taxon>
        <taxon>Glomeromycotina</taxon>
        <taxon>Glomeromycetes</taxon>
        <taxon>Diversisporales</taxon>
        <taxon>Gigasporaceae</taxon>
        <taxon>Gigaspora</taxon>
    </lineage>
</organism>
<accession>A0A397TZQ8</accession>
<dbReference type="EMBL" id="QKWP01002748">
    <property type="protein sequence ID" value="RIB02287.1"/>
    <property type="molecule type" value="Genomic_DNA"/>
</dbReference>
<name>A0A397TZQ8_9GLOM</name>
<proteinExistence type="predicted"/>
<gene>
    <name evidence="1" type="ORF">C2G38_2228253</name>
</gene>
<dbReference type="AlphaFoldDB" id="A0A397TZQ8"/>
<keyword evidence="2" id="KW-1185">Reference proteome</keyword>
<comment type="caution">
    <text evidence="1">The sequence shown here is derived from an EMBL/GenBank/DDBJ whole genome shotgun (WGS) entry which is preliminary data.</text>
</comment>
<sequence length="294" mass="33986">MSAKDKDQNVFSLYIDYVNKDKNFPVIVVNHIGKNTSSSILNFFTKKENKHSVKWIIVGPPTCFDFDFRCQLVFNSRMSLPSEIKDCMVKIPDYETHMFNTCALKATECFPRVEPSTENNNSNFEETIRYNPDYYPSTSTIAIGVYFARYQKSAWLFAYDLKNNKIAKDEAILERLALHTWQQSCQSISFDEMSIELEKRNHEIFFADIKNKNISTLSDSNLTLVNQIFDCTDCTNCEHHGIININSDKIICRQLNLKFSDLHRLNALSISFDILKNAVKLSDFKGVVIEDKQC</sequence>
<reference evidence="1 2" key="1">
    <citation type="submission" date="2018-06" db="EMBL/GenBank/DDBJ databases">
        <title>Comparative genomics reveals the genomic features of Rhizophagus irregularis, R. cerebriforme, R. diaphanum and Gigaspora rosea, and their symbiotic lifestyle signature.</title>
        <authorList>
            <person name="Morin E."/>
            <person name="San Clemente H."/>
            <person name="Chen E.C.H."/>
            <person name="De La Providencia I."/>
            <person name="Hainaut M."/>
            <person name="Kuo A."/>
            <person name="Kohler A."/>
            <person name="Murat C."/>
            <person name="Tang N."/>
            <person name="Roy S."/>
            <person name="Loubradou J."/>
            <person name="Henrissat B."/>
            <person name="Grigoriev I.V."/>
            <person name="Corradi N."/>
            <person name="Roux C."/>
            <person name="Martin F.M."/>
        </authorList>
    </citation>
    <scope>NUCLEOTIDE SEQUENCE [LARGE SCALE GENOMIC DNA]</scope>
    <source>
        <strain evidence="1 2">DAOM 194757</strain>
    </source>
</reference>
<evidence type="ECO:0000313" key="2">
    <source>
        <dbReference type="Proteomes" id="UP000266673"/>
    </source>
</evidence>
<protein>
    <submittedName>
        <fullName evidence="1">Uncharacterized protein</fullName>
    </submittedName>
</protein>
<dbReference type="Proteomes" id="UP000266673">
    <property type="component" value="Unassembled WGS sequence"/>
</dbReference>